<feature type="domain" description="G" evidence="1">
    <location>
        <begin position="68"/>
        <end position="189"/>
    </location>
</feature>
<protein>
    <recommendedName>
        <fullName evidence="1">G domain-containing protein</fullName>
    </recommendedName>
</protein>
<accession>A0A835HKK1</accession>
<dbReference type="OrthoDB" id="8954335at2759"/>
<dbReference type="Pfam" id="PF01926">
    <property type="entry name" value="MMR_HSR1"/>
    <property type="match status" value="1"/>
</dbReference>
<dbReference type="PANTHER" id="PTHR43834:SF2">
    <property type="entry name" value="GTPASE DER"/>
    <property type="match status" value="1"/>
</dbReference>
<dbReference type="PRINTS" id="PR00326">
    <property type="entry name" value="GTP1OBG"/>
</dbReference>
<reference evidence="2 3" key="1">
    <citation type="submission" date="2020-10" db="EMBL/GenBank/DDBJ databases">
        <title>The Coptis chinensis genome and diversification of protoberbering-type alkaloids.</title>
        <authorList>
            <person name="Wang B."/>
            <person name="Shu S."/>
            <person name="Song C."/>
            <person name="Liu Y."/>
        </authorList>
    </citation>
    <scope>NUCLEOTIDE SEQUENCE [LARGE SCALE GENOMIC DNA]</scope>
    <source>
        <strain evidence="2">HL-2020</strain>
        <tissue evidence="2">Leaf</tissue>
    </source>
</reference>
<dbReference type="GO" id="GO:0009507">
    <property type="term" value="C:chloroplast"/>
    <property type="evidence" value="ECO:0007669"/>
    <property type="project" value="TreeGrafter"/>
</dbReference>
<dbReference type="InterPro" id="IPR027417">
    <property type="entry name" value="P-loop_NTPase"/>
</dbReference>
<dbReference type="NCBIfam" id="TIGR00231">
    <property type="entry name" value="small_GTP"/>
    <property type="match status" value="1"/>
</dbReference>
<dbReference type="InterPro" id="IPR005225">
    <property type="entry name" value="Small_GTP-bd"/>
</dbReference>
<dbReference type="CDD" id="cd01895">
    <property type="entry name" value="EngA2"/>
    <property type="match status" value="1"/>
</dbReference>
<gene>
    <name evidence="2" type="ORF">IFM89_011234</name>
</gene>
<dbReference type="Gene3D" id="3.40.50.300">
    <property type="entry name" value="P-loop containing nucleotide triphosphate hydrolases"/>
    <property type="match status" value="1"/>
</dbReference>
<evidence type="ECO:0000313" key="3">
    <source>
        <dbReference type="Proteomes" id="UP000631114"/>
    </source>
</evidence>
<dbReference type="EMBL" id="JADFTS010000006">
    <property type="protein sequence ID" value="KAF9600651.1"/>
    <property type="molecule type" value="Genomic_DNA"/>
</dbReference>
<dbReference type="PANTHER" id="PTHR43834">
    <property type="entry name" value="GTPASE DER"/>
    <property type="match status" value="1"/>
</dbReference>
<dbReference type="SUPFAM" id="SSF52540">
    <property type="entry name" value="P-loop containing nucleoside triphosphate hydrolases"/>
    <property type="match status" value="1"/>
</dbReference>
<organism evidence="2 3">
    <name type="scientific">Coptis chinensis</name>
    <dbReference type="NCBI Taxonomy" id="261450"/>
    <lineage>
        <taxon>Eukaryota</taxon>
        <taxon>Viridiplantae</taxon>
        <taxon>Streptophyta</taxon>
        <taxon>Embryophyta</taxon>
        <taxon>Tracheophyta</taxon>
        <taxon>Spermatophyta</taxon>
        <taxon>Magnoliopsida</taxon>
        <taxon>Ranunculales</taxon>
        <taxon>Ranunculaceae</taxon>
        <taxon>Coptidoideae</taxon>
        <taxon>Coptis</taxon>
    </lineage>
</organism>
<keyword evidence="3" id="KW-1185">Reference proteome</keyword>
<sequence>MLVSDLVPNEFTFSSVLQSCSSLEDFVLGICIQIRKIKRGFELNPVLGSAFEIFKAMGCGDENYIPAIAIVGRPNVGKSIILNALVGEDRTIVSPISGTTRDAIDTEVTRTDGQKFKLIDTAGIRRRAVVVSSGSPAEALSVNRALWAIRRADVVALVIEALACITGQDYKIAERIEREGKGCVIFVNKWDTIPNNNLGLHLGFSFLHAVIKW</sequence>
<dbReference type="AlphaFoldDB" id="A0A835HKK1"/>
<dbReference type="Proteomes" id="UP000631114">
    <property type="component" value="Unassembled WGS sequence"/>
</dbReference>
<proteinExistence type="predicted"/>
<dbReference type="GO" id="GO:0005525">
    <property type="term" value="F:GTP binding"/>
    <property type="evidence" value="ECO:0007669"/>
    <property type="project" value="InterPro"/>
</dbReference>
<name>A0A835HKK1_9MAGN</name>
<comment type="caution">
    <text evidence="2">The sequence shown here is derived from an EMBL/GenBank/DDBJ whole genome shotgun (WGS) entry which is preliminary data.</text>
</comment>
<dbReference type="InterPro" id="IPR006073">
    <property type="entry name" value="GTP-bd"/>
</dbReference>
<evidence type="ECO:0000259" key="1">
    <source>
        <dbReference type="Pfam" id="PF01926"/>
    </source>
</evidence>
<evidence type="ECO:0000313" key="2">
    <source>
        <dbReference type="EMBL" id="KAF9600651.1"/>
    </source>
</evidence>